<evidence type="ECO:0000256" key="2">
    <source>
        <dbReference type="ARBA" id="ARBA00022840"/>
    </source>
</evidence>
<feature type="domain" description="ABC transporter" evidence="3">
    <location>
        <begin position="27"/>
        <end position="243"/>
    </location>
</feature>
<dbReference type="PROSITE" id="PS50893">
    <property type="entry name" value="ABC_TRANSPORTER_2"/>
    <property type="match status" value="1"/>
</dbReference>
<gene>
    <name evidence="4" type="ORF">NDI79_20895</name>
</gene>
<dbReference type="SUPFAM" id="SSF52540">
    <property type="entry name" value="P-loop containing nucleoside triphosphate hydrolases"/>
    <property type="match status" value="1"/>
</dbReference>
<dbReference type="InterPro" id="IPR017871">
    <property type="entry name" value="ABC_transporter-like_CS"/>
</dbReference>
<dbReference type="PANTHER" id="PTHR43038">
    <property type="entry name" value="ATP-BINDING CASSETTE, SUB-FAMILY H, MEMBER 1"/>
    <property type="match status" value="1"/>
</dbReference>
<dbReference type="PANTHER" id="PTHR43038:SF7">
    <property type="entry name" value="ABC TRANSPORT SYSTEM ATP-BINDING PROTEIN"/>
    <property type="match status" value="1"/>
</dbReference>
<evidence type="ECO:0000256" key="1">
    <source>
        <dbReference type="ARBA" id="ARBA00022741"/>
    </source>
</evidence>
<evidence type="ECO:0000313" key="5">
    <source>
        <dbReference type="Proteomes" id="UP001254813"/>
    </source>
</evidence>
<accession>A0ABU2G770</accession>
<dbReference type="InterPro" id="IPR027417">
    <property type="entry name" value="P-loop_NTPase"/>
</dbReference>
<dbReference type="GO" id="GO:0005524">
    <property type="term" value="F:ATP binding"/>
    <property type="evidence" value="ECO:0007669"/>
    <property type="project" value="UniProtKB-KW"/>
</dbReference>
<protein>
    <submittedName>
        <fullName evidence="4">ABC transporter ATP-binding protein</fullName>
    </submittedName>
</protein>
<dbReference type="Pfam" id="PF00005">
    <property type="entry name" value="ABC_tran"/>
    <property type="match status" value="1"/>
</dbReference>
<evidence type="ECO:0000259" key="3">
    <source>
        <dbReference type="PROSITE" id="PS50893"/>
    </source>
</evidence>
<name>A0ABU2G770_9EURY</name>
<dbReference type="InterPro" id="IPR003593">
    <property type="entry name" value="AAA+_ATPase"/>
</dbReference>
<dbReference type="EMBL" id="JAMQOQ010000007">
    <property type="protein sequence ID" value="MDS0296630.1"/>
    <property type="molecule type" value="Genomic_DNA"/>
</dbReference>
<dbReference type="Gene3D" id="3.40.50.300">
    <property type="entry name" value="P-loop containing nucleotide triphosphate hydrolases"/>
    <property type="match status" value="1"/>
</dbReference>
<dbReference type="PROSITE" id="PS00211">
    <property type="entry name" value="ABC_TRANSPORTER_1"/>
    <property type="match status" value="1"/>
</dbReference>
<keyword evidence="2 4" id="KW-0067">ATP-binding</keyword>
<dbReference type="SMART" id="SM00382">
    <property type="entry name" value="AAA"/>
    <property type="match status" value="1"/>
</dbReference>
<proteinExistence type="predicted"/>
<reference evidence="4 5" key="1">
    <citation type="submission" date="2022-06" db="EMBL/GenBank/DDBJ databases">
        <title>Halogeometricum sp. a new haloarchaeum isolate from saline soil.</title>
        <authorList>
            <person name="Strakova D."/>
            <person name="Galisteo C."/>
            <person name="Sanchez-Porro C."/>
            <person name="Ventosa A."/>
        </authorList>
    </citation>
    <scope>NUCLEOTIDE SEQUENCE [LARGE SCALE GENOMIC DNA]</scope>
    <source>
        <strain evidence="5">S3BR25-2</strain>
    </source>
</reference>
<dbReference type="Proteomes" id="UP001254813">
    <property type="component" value="Unassembled WGS sequence"/>
</dbReference>
<keyword evidence="1" id="KW-0547">Nucleotide-binding</keyword>
<evidence type="ECO:0000313" key="4">
    <source>
        <dbReference type="EMBL" id="MDS0296630.1"/>
    </source>
</evidence>
<keyword evidence="5" id="KW-1185">Reference proteome</keyword>
<sequence length="261" mass="28040">MRADNHFTPAERRTCMRGSEDSKEVIVQLEDITRSFGDLTVLDGISLEFATDEVTAIVGPNGSGKTTLLRVVAGVLGSDGGSRRVPIETERPIGYLPQDPRFRTQFSVDETLTYYGDLLKASVDVEASMEQVGLLDVRDRRVGQLSGGMRRLLGIAQSLLGDPPVVVLDEPTSGLDPRMREHVFDIVGDIASEETTVVLSSHDLAGATRTDYVVLLDSGTVRRAGTPRELIDAGPNDSLTAAFLDSIPDGPAVQTGTRGES</sequence>
<comment type="caution">
    <text evidence="4">The sequence shown here is derived from an EMBL/GenBank/DDBJ whole genome shotgun (WGS) entry which is preliminary data.</text>
</comment>
<organism evidence="4 5">
    <name type="scientific">Halogeometricum luteum</name>
    <dbReference type="NCBI Taxonomy" id="2950537"/>
    <lineage>
        <taxon>Archaea</taxon>
        <taxon>Methanobacteriati</taxon>
        <taxon>Methanobacteriota</taxon>
        <taxon>Stenosarchaea group</taxon>
        <taxon>Halobacteria</taxon>
        <taxon>Halobacteriales</taxon>
        <taxon>Haloferacaceae</taxon>
        <taxon>Halogeometricum</taxon>
    </lineage>
</organism>
<dbReference type="InterPro" id="IPR003439">
    <property type="entry name" value="ABC_transporter-like_ATP-bd"/>
</dbReference>